<evidence type="ECO:0000313" key="4">
    <source>
        <dbReference type="Proteomes" id="UP000324632"/>
    </source>
</evidence>
<dbReference type="Proteomes" id="UP000324632">
    <property type="component" value="Chromosome 16"/>
</dbReference>
<feature type="transmembrane region" description="Helical" evidence="2">
    <location>
        <begin position="60"/>
        <end position="82"/>
    </location>
</feature>
<evidence type="ECO:0000256" key="1">
    <source>
        <dbReference type="SAM" id="MobiDB-lite"/>
    </source>
</evidence>
<dbReference type="GO" id="GO:0007399">
    <property type="term" value="P:nervous system development"/>
    <property type="evidence" value="ECO:0007669"/>
    <property type="project" value="TreeGrafter"/>
</dbReference>
<feature type="compositionally biased region" description="Basic and acidic residues" evidence="1">
    <location>
        <begin position="190"/>
        <end position="199"/>
    </location>
</feature>
<keyword evidence="2" id="KW-0812">Transmembrane</keyword>
<dbReference type="PANTHER" id="PTHR14796">
    <property type="entry name" value="NEURENSIN 1-RELATED"/>
    <property type="match status" value="1"/>
</dbReference>
<evidence type="ECO:0000313" key="3">
    <source>
        <dbReference type="EMBL" id="KAA0710654.1"/>
    </source>
</evidence>
<proteinExistence type="predicted"/>
<dbReference type="OrthoDB" id="5979667at2759"/>
<name>A0A5A9NKW7_9TELE</name>
<keyword evidence="4" id="KW-1185">Reference proteome</keyword>
<gene>
    <name evidence="3" type="ORF">E1301_Tti013023</name>
</gene>
<accession>A0A5A9NKW7</accession>
<dbReference type="GO" id="GO:0043005">
    <property type="term" value="C:neuron projection"/>
    <property type="evidence" value="ECO:0007669"/>
    <property type="project" value="TreeGrafter"/>
</dbReference>
<organism evidence="3 4">
    <name type="scientific">Triplophysa tibetana</name>
    <dbReference type="NCBI Taxonomy" id="1572043"/>
    <lineage>
        <taxon>Eukaryota</taxon>
        <taxon>Metazoa</taxon>
        <taxon>Chordata</taxon>
        <taxon>Craniata</taxon>
        <taxon>Vertebrata</taxon>
        <taxon>Euteleostomi</taxon>
        <taxon>Actinopterygii</taxon>
        <taxon>Neopterygii</taxon>
        <taxon>Teleostei</taxon>
        <taxon>Ostariophysi</taxon>
        <taxon>Cypriniformes</taxon>
        <taxon>Nemacheilidae</taxon>
        <taxon>Triplophysa</taxon>
    </lineage>
</organism>
<dbReference type="EMBL" id="SOYY01000016">
    <property type="protein sequence ID" value="KAA0710654.1"/>
    <property type="molecule type" value="Genomic_DNA"/>
</dbReference>
<dbReference type="InterPro" id="IPR024883">
    <property type="entry name" value="Neurensin"/>
</dbReference>
<dbReference type="AlphaFoldDB" id="A0A5A9NKW7"/>
<reference evidence="3 4" key="1">
    <citation type="journal article" date="2019" name="Mol. Ecol. Resour.">
        <title>Chromosome-level genome assembly of Triplophysa tibetana, a fish adapted to the harsh high-altitude environment of the Tibetan Plateau.</title>
        <authorList>
            <person name="Yang X."/>
            <person name="Liu H."/>
            <person name="Ma Z."/>
            <person name="Zou Y."/>
            <person name="Zou M."/>
            <person name="Mao Y."/>
            <person name="Li X."/>
            <person name="Wang H."/>
            <person name="Chen T."/>
            <person name="Wang W."/>
            <person name="Yang R."/>
        </authorList>
    </citation>
    <scope>NUCLEOTIDE SEQUENCE [LARGE SCALE GENOMIC DNA]</scope>
    <source>
        <strain evidence="3">TTIB1903HZAU</strain>
        <tissue evidence="3">Muscle</tissue>
    </source>
</reference>
<keyword evidence="2" id="KW-1133">Transmembrane helix</keyword>
<keyword evidence="2" id="KW-0472">Membrane</keyword>
<sequence length="199" mass="21365">MASCSEFCGSGHMVDSGCRVFGVRSYFHHFYQECTASMRDQQENQSQRSSPPWSLSLWKITLALGAVLLTVGLLVMTVGYAIPTRIEAFGEGELLFVDRQAMRYNRSLHVCVLVGTGLLTLGGVLMAGGILMSSMSTTPTPTKQDDSSPQSSRGESKMGCRILSAMKSPADPVTKPPSPALSDGGISPLARDDKVQKSL</sequence>
<feature type="transmembrane region" description="Helical" evidence="2">
    <location>
        <begin position="108"/>
        <end position="132"/>
    </location>
</feature>
<feature type="region of interest" description="Disordered" evidence="1">
    <location>
        <begin position="135"/>
        <end position="199"/>
    </location>
</feature>
<dbReference type="GO" id="GO:0030133">
    <property type="term" value="C:transport vesicle"/>
    <property type="evidence" value="ECO:0007669"/>
    <property type="project" value="InterPro"/>
</dbReference>
<comment type="caution">
    <text evidence="3">The sequence shown here is derived from an EMBL/GenBank/DDBJ whole genome shotgun (WGS) entry which is preliminary data.</text>
</comment>
<dbReference type="PANTHER" id="PTHR14796:SF3">
    <property type="entry name" value="NEURENSIN 1-LIKE-RELATED"/>
    <property type="match status" value="1"/>
</dbReference>
<evidence type="ECO:0000256" key="2">
    <source>
        <dbReference type="SAM" id="Phobius"/>
    </source>
</evidence>
<dbReference type="Pfam" id="PF14927">
    <property type="entry name" value="Neurensin"/>
    <property type="match status" value="1"/>
</dbReference>
<protein>
    <submittedName>
        <fullName evidence="3">Neurensin-1 Neuro-p24</fullName>
    </submittedName>
</protein>
<dbReference type="GO" id="GO:0043025">
    <property type="term" value="C:neuronal cell body"/>
    <property type="evidence" value="ECO:0007669"/>
    <property type="project" value="TreeGrafter"/>
</dbReference>